<organism evidence="2 3">
    <name type="scientific">Panicum miliaceum</name>
    <name type="common">Proso millet</name>
    <name type="synonym">Broomcorn millet</name>
    <dbReference type="NCBI Taxonomy" id="4540"/>
    <lineage>
        <taxon>Eukaryota</taxon>
        <taxon>Viridiplantae</taxon>
        <taxon>Streptophyta</taxon>
        <taxon>Embryophyta</taxon>
        <taxon>Tracheophyta</taxon>
        <taxon>Spermatophyta</taxon>
        <taxon>Magnoliopsida</taxon>
        <taxon>Liliopsida</taxon>
        <taxon>Poales</taxon>
        <taxon>Poaceae</taxon>
        <taxon>PACMAD clade</taxon>
        <taxon>Panicoideae</taxon>
        <taxon>Panicodae</taxon>
        <taxon>Paniceae</taxon>
        <taxon>Panicinae</taxon>
        <taxon>Panicum</taxon>
        <taxon>Panicum sect. Panicum</taxon>
    </lineage>
</organism>
<dbReference type="EMBL" id="PQIB02000002">
    <property type="protein sequence ID" value="RLN34039.1"/>
    <property type="molecule type" value="Genomic_DNA"/>
</dbReference>
<name>A0A3L6T795_PANMI</name>
<evidence type="ECO:0000313" key="2">
    <source>
        <dbReference type="EMBL" id="RLN34039.1"/>
    </source>
</evidence>
<accession>A0A3L6T795</accession>
<feature type="compositionally biased region" description="Polar residues" evidence="1">
    <location>
        <begin position="1"/>
        <end position="10"/>
    </location>
</feature>
<dbReference type="Proteomes" id="UP000275267">
    <property type="component" value="Unassembled WGS sequence"/>
</dbReference>
<protein>
    <submittedName>
        <fullName evidence="2">Uncharacterized protein</fullName>
    </submittedName>
</protein>
<keyword evidence="3" id="KW-1185">Reference proteome</keyword>
<proteinExistence type="predicted"/>
<evidence type="ECO:0000256" key="1">
    <source>
        <dbReference type="SAM" id="MobiDB-lite"/>
    </source>
</evidence>
<feature type="region of interest" description="Disordered" evidence="1">
    <location>
        <begin position="1"/>
        <end position="87"/>
    </location>
</feature>
<feature type="compositionally biased region" description="Polar residues" evidence="1">
    <location>
        <begin position="32"/>
        <end position="52"/>
    </location>
</feature>
<evidence type="ECO:0000313" key="3">
    <source>
        <dbReference type="Proteomes" id="UP000275267"/>
    </source>
</evidence>
<gene>
    <name evidence="2" type="ORF">C2845_PM03G31240</name>
</gene>
<sequence length="87" mass="9437">MSKQGTTRLTNPRDPAEHKHDTLPIVAKHGSNAASSSDFPKQATHEPSTNCPKANARDRSSLPSSSTPRKEQLRPAVATPQQSPNQR</sequence>
<comment type="caution">
    <text evidence="2">The sequence shown here is derived from an EMBL/GenBank/DDBJ whole genome shotgun (WGS) entry which is preliminary data.</text>
</comment>
<reference evidence="3" key="1">
    <citation type="journal article" date="2019" name="Nat. Commun.">
        <title>The genome of broomcorn millet.</title>
        <authorList>
            <person name="Zou C."/>
            <person name="Miki D."/>
            <person name="Li D."/>
            <person name="Tang Q."/>
            <person name="Xiao L."/>
            <person name="Rajput S."/>
            <person name="Deng P."/>
            <person name="Jia W."/>
            <person name="Huang R."/>
            <person name="Zhang M."/>
            <person name="Sun Y."/>
            <person name="Hu J."/>
            <person name="Fu X."/>
            <person name="Schnable P.S."/>
            <person name="Li F."/>
            <person name="Zhang H."/>
            <person name="Feng B."/>
            <person name="Zhu X."/>
            <person name="Liu R."/>
            <person name="Schnable J.C."/>
            <person name="Zhu J.-K."/>
            <person name="Zhang H."/>
        </authorList>
    </citation>
    <scope>NUCLEOTIDE SEQUENCE [LARGE SCALE GENOMIC DNA]</scope>
</reference>
<dbReference type="AlphaFoldDB" id="A0A3L6T795"/>